<feature type="region of interest" description="Disordered" evidence="1">
    <location>
        <begin position="29"/>
        <end position="50"/>
    </location>
</feature>
<name>A0A1H6EZG2_9ACTN</name>
<dbReference type="Proteomes" id="UP000236732">
    <property type="component" value="Unassembled WGS sequence"/>
</dbReference>
<reference evidence="2 3" key="1">
    <citation type="submission" date="2016-10" db="EMBL/GenBank/DDBJ databases">
        <authorList>
            <person name="de Groot N.N."/>
        </authorList>
    </citation>
    <scope>NUCLEOTIDE SEQUENCE [LARGE SCALE GENOMIC DNA]</scope>
    <source>
        <strain evidence="2 3">CGMCC 4.7037</strain>
    </source>
</reference>
<dbReference type="EMBL" id="FNVT01000026">
    <property type="protein sequence ID" value="SEH02356.1"/>
    <property type="molecule type" value="Genomic_DNA"/>
</dbReference>
<organism evidence="2 3">
    <name type="scientific">Nonomuraea solani</name>
    <dbReference type="NCBI Taxonomy" id="1144553"/>
    <lineage>
        <taxon>Bacteria</taxon>
        <taxon>Bacillati</taxon>
        <taxon>Actinomycetota</taxon>
        <taxon>Actinomycetes</taxon>
        <taxon>Streptosporangiales</taxon>
        <taxon>Streptosporangiaceae</taxon>
        <taxon>Nonomuraea</taxon>
    </lineage>
</organism>
<evidence type="ECO:0000313" key="2">
    <source>
        <dbReference type="EMBL" id="SEH02356.1"/>
    </source>
</evidence>
<gene>
    <name evidence="2" type="ORF">SAMN05444920_12614</name>
</gene>
<protein>
    <submittedName>
        <fullName evidence="2">Uncharacterized protein</fullName>
    </submittedName>
</protein>
<proteinExistence type="predicted"/>
<accession>A0A1H6EZG2</accession>
<keyword evidence="3" id="KW-1185">Reference proteome</keyword>
<dbReference type="AlphaFoldDB" id="A0A1H6EZG2"/>
<evidence type="ECO:0000313" key="3">
    <source>
        <dbReference type="Proteomes" id="UP000236732"/>
    </source>
</evidence>
<sequence>MSLYDLQGLSPDLDASAFESLTSTICCNPSEEHSSLSPWCYESDDSGYFS</sequence>
<evidence type="ECO:0000256" key="1">
    <source>
        <dbReference type="SAM" id="MobiDB-lite"/>
    </source>
</evidence>